<dbReference type="PANTHER" id="PTHR37807:SF3">
    <property type="entry name" value="OS07G0160300 PROTEIN"/>
    <property type="match status" value="1"/>
</dbReference>
<evidence type="ECO:0000313" key="2">
    <source>
        <dbReference type="Proteomes" id="UP000578352"/>
    </source>
</evidence>
<keyword evidence="1" id="KW-0808">Transferase</keyword>
<dbReference type="Proteomes" id="UP000578352">
    <property type="component" value="Unassembled WGS sequence"/>
</dbReference>
<proteinExistence type="predicted"/>
<sequence length="195" mass="21184">MNAEPAGPSDQVVILVVGRPASGKSTISARISEESGCSVIAKDALKEILFDTLGHDDQAWSETLGKASFALLDYVIQAQLRAGASFIVDAAYNAAFENAKFQAWQEEYGFTAIQVHCTASDDELVRRFTKRQQDGHRHPGHADDKRLEGFRASLTDGRAEVLDLRGPVIKCDTEAVGAVDEALAQLGRRLEVLRA</sequence>
<dbReference type="Gene3D" id="3.40.50.300">
    <property type="entry name" value="P-loop containing nucleotide triphosphate hydrolases"/>
    <property type="match status" value="1"/>
</dbReference>
<dbReference type="Pfam" id="PF13671">
    <property type="entry name" value="AAA_33"/>
    <property type="match status" value="1"/>
</dbReference>
<keyword evidence="1" id="KW-0418">Kinase</keyword>
<reference evidence="1 2" key="1">
    <citation type="submission" date="2020-07" db="EMBL/GenBank/DDBJ databases">
        <title>Sequencing the genomes of 1000 actinobacteria strains.</title>
        <authorList>
            <person name="Klenk H.-P."/>
        </authorList>
    </citation>
    <scope>NUCLEOTIDE SEQUENCE [LARGE SCALE GENOMIC DNA]</scope>
    <source>
        <strain evidence="1 2">DSM 15165</strain>
    </source>
</reference>
<dbReference type="SUPFAM" id="SSF52540">
    <property type="entry name" value="P-loop containing nucleoside triphosphate hydrolases"/>
    <property type="match status" value="1"/>
</dbReference>
<dbReference type="InterPro" id="IPR027417">
    <property type="entry name" value="P-loop_NTPase"/>
</dbReference>
<name>A0A853CRY1_9MICO</name>
<gene>
    <name evidence="1" type="ORF">HNR13_000518</name>
</gene>
<organism evidence="1 2">
    <name type="scientific">Leifsonia shinshuensis</name>
    <dbReference type="NCBI Taxonomy" id="150026"/>
    <lineage>
        <taxon>Bacteria</taxon>
        <taxon>Bacillati</taxon>
        <taxon>Actinomycetota</taxon>
        <taxon>Actinomycetes</taxon>
        <taxon>Micrococcales</taxon>
        <taxon>Microbacteriaceae</taxon>
        <taxon>Leifsonia</taxon>
    </lineage>
</organism>
<comment type="caution">
    <text evidence="1">The sequence shown here is derived from an EMBL/GenBank/DDBJ whole genome shotgun (WGS) entry which is preliminary data.</text>
</comment>
<protein>
    <submittedName>
        <fullName evidence="1">Putative kinase</fullName>
    </submittedName>
</protein>
<evidence type="ECO:0000313" key="1">
    <source>
        <dbReference type="EMBL" id="NYJ22231.1"/>
    </source>
</evidence>
<dbReference type="GO" id="GO:0016301">
    <property type="term" value="F:kinase activity"/>
    <property type="evidence" value="ECO:0007669"/>
    <property type="project" value="UniProtKB-KW"/>
</dbReference>
<dbReference type="RefSeq" id="WP_179604300.1">
    <property type="nucleotide sequence ID" value="NZ_BAABEH010000001.1"/>
</dbReference>
<accession>A0A853CRY1</accession>
<dbReference type="PANTHER" id="PTHR37807">
    <property type="entry name" value="OS07G0160300 PROTEIN"/>
    <property type="match status" value="1"/>
</dbReference>
<dbReference type="EMBL" id="JACCFL010000001">
    <property type="protein sequence ID" value="NYJ22231.1"/>
    <property type="molecule type" value="Genomic_DNA"/>
</dbReference>
<dbReference type="AlphaFoldDB" id="A0A853CRY1"/>